<sequence length="70" mass="8414">MTKVYVVYTDQYEGYEINLITLDAEKARKERHYLRIKHPRDYIGIYVGELDKPFDDSLERDMCYRPAHGD</sequence>
<proteinExistence type="predicted"/>
<dbReference type="AlphaFoldDB" id="A0A6M3J9W7"/>
<organism evidence="1">
    <name type="scientific">viral metagenome</name>
    <dbReference type="NCBI Taxonomy" id="1070528"/>
    <lineage>
        <taxon>unclassified sequences</taxon>
        <taxon>metagenomes</taxon>
        <taxon>organismal metagenomes</taxon>
    </lineage>
</organism>
<protein>
    <submittedName>
        <fullName evidence="1">Uncharacterized protein</fullName>
    </submittedName>
</protein>
<reference evidence="1" key="1">
    <citation type="submission" date="2020-03" db="EMBL/GenBank/DDBJ databases">
        <title>The deep terrestrial virosphere.</title>
        <authorList>
            <person name="Holmfeldt K."/>
            <person name="Nilsson E."/>
            <person name="Simone D."/>
            <person name="Lopez-Fernandez M."/>
            <person name="Wu X."/>
            <person name="de Brujin I."/>
            <person name="Lundin D."/>
            <person name="Andersson A."/>
            <person name="Bertilsson S."/>
            <person name="Dopson M."/>
        </authorList>
    </citation>
    <scope>NUCLEOTIDE SEQUENCE</scope>
    <source>
        <strain evidence="1">MM415B00342</strain>
    </source>
</reference>
<dbReference type="EMBL" id="MT141557">
    <property type="protein sequence ID" value="QJA66594.1"/>
    <property type="molecule type" value="Genomic_DNA"/>
</dbReference>
<name>A0A6M3J9W7_9ZZZZ</name>
<accession>A0A6M3J9W7</accession>
<gene>
    <name evidence="1" type="ORF">MM415B00342_0056</name>
</gene>
<evidence type="ECO:0000313" key="1">
    <source>
        <dbReference type="EMBL" id="QJA66594.1"/>
    </source>
</evidence>